<accession>A0A2I1RFP4</accession>
<gene>
    <name evidence="2" type="ORF">CYJ96_11085</name>
</gene>
<evidence type="ECO:0000313" key="2">
    <source>
        <dbReference type="EMBL" id="PKZ67947.1"/>
    </source>
</evidence>
<dbReference type="Proteomes" id="UP000234914">
    <property type="component" value="Unassembled WGS sequence"/>
</dbReference>
<dbReference type="EMBL" id="PKJS01000017">
    <property type="protein sequence ID" value="PKZ67947.1"/>
    <property type="molecule type" value="Genomic_DNA"/>
</dbReference>
<sequence length="281" mass="31849">MSETSNAKTLKLLAESKQKSQQIEASFKQAINESVKNASIDWSNALQNVVAQIDSLIKDFVQNLQNLSSEQIKQAQSQINLLIQQLNLLSQSVAQQSQAISNQIEITKTTVISDLQALGQTVSHESEKSAQHHQNRQEQLRDDIDQQHHQTCELVETTIQQEQMLIQKMVKRYSRIGMQMGVMLGALIMVLFILALFNYHQYNQLQQTRQQIAQSQSQLKTLNQLNYRTPIQNQVLSLIDIQALANGGISIASKIPKNASCQQNGFGYQTLYIIQNPYYHP</sequence>
<dbReference type="AlphaFoldDB" id="A0A2I1RFP4"/>
<keyword evidence="1" id="KW-1133">Transmembrane helix</keyword>
<feature type="transmembrane region" description="Helical" evidence="1">
    <location>
        <begin position="176"/>
        <end position="199"/>
    </location>
</feature>
<evidence type="ECO:0000313" key="3">
    <source>
        <dbReference type="Proteomes" id="UP000234914"/>
    </source>
</evidence>
<reference evidence="2 3" key="1">
    <citation type="submission" date="2017-12" db="EMBL/GenBank/DDBJ databases">
        <title>Phylogenetic diversity of female urinary microbiome.</title>
        <authorList>
            <person name="Thomas-White K."/>
            <person name="Wolfe A.J."/>
        </authorList>
    </citation>
    <scope>NUCLEOTIDE SEQUENCE [LARGE SCALE GENOMIC DNA]</scope>
    <source>
        <strain evidence="2 3">UMB0416</strain>
    </source>
</reference>
<comment type="caution">
    <text evidence="2">The sequence shown here is derived from an EMBL/GenBank/DDBJ whole genome shotgun (WGS) entry which is preliminary data.</text>
</comment>
<evidence type="ECO:0000256" key="1">
    <source>
        <dbReference type="SAM" id="Phobius"/>
    </source>
</evidence>
<protein>
    <submittedName>
        <fullName evidence="2">Uncharacterized protein</fullName>
    </submittedName>
</protein>
<keyword evidence="1" id="KW-0472">Membrane</keyword>
<organism evidence="2 3">
    <name type="scientific">Faucicola osloensis</name>
    <name type="common">Moraxella osloensis</name>
    <dbReference type="NCBI Taxonomy" id="34062"/>
    <lineage>
        <taxon>Bacteria</taxon>
        <taxon>Pseudomonadati</taxon>
        <taxon>Pseudomonadota</taxon>
        <taxon>Gammaproteobacteria</taxon>
        <taxon>Moraxellales</taxon>
        <taxon>Moraxellaceae</taxon>
        <taxon>Faucicola</taxon>
    </lineage>
</organism>
<dbReference type="RefSeq" id="WP_101965068.1">
    <property type="nucleotide sequence ID" value="NZ_PKJS01000017.1"/>
</dbReference>
<proteinExistence type="predicted"/>
<name>A0A2I1RFP4_FAUOS</name>
<keyword evidence="1" id="KW-0812">Transmembrane</keyword>